<evidence type="ECO:0000256" key="9">
    <source>
        <dbReference type="ARBA" id="ARBA00023136"/>
    </source>
</evidence>
<evidence type="ECO:0000256" key="8">
    <source>
        <dbReference type="ARBA" id="ARBA00023077"/>
    </source>
</evidence>
<comment type="similarity">
    <text evidence="11">Belongs to the TonB-dependent receptor family.</text>
</comment>
<keyword evidence="10" id="KW-0998">Cell outer membrane</keyword>
<evidence type="ECO:0000256" key="4">
    <source>
        <dbReference type="ARBA" id="ARBA00022496"/>
    </source>
</evidence>
<protein>
    <submittedName>
        <fullName evidence="15">TonB-dependent receptor</fullName>
    </submittedName>
</protein>
<keyword evidence="8 11" id="KW-0798">TonB box</keyword>
<keyword evidence="4" id="KW-0410">Iron transport</keyword>
<dbReference type="OrthoDB" id="9760333at2"/>
<evidence type="ECO:0000256" key="3">
    <source>
        <dbReference type="ARBA" id="ARBA00022452"/>
    </source>
</evidence>
<dbReference type="PANTHER" id="PTHR32552">
    <property type="entry name" value="FERRICHROME IRON RECEPTOR-RELATED"/>
    <property type="match status" value="1"/>
</dbReference>
<evidence type="ECO:0000259" key="14">
    <source>
        <dbReference type="Pfam" id="PF07715"/>
    </source>
</evidence>
<accession>A0A845AKD9</accession>
<keyword evidence="9 11" id="KW-0472">Membrane</keyword>
<dbReference type="EMBL" id="WTYA01000013">
    <property type="protein sequence ID" value="MXP29919.1"/>
    <property type="molecule type" value="Genomic_DNA"/>
</dbReference>
<keyword evidence="15" id="KW-0675">Receptor</keyword>
<feature type="domain" description="TonB-dependent receptor-like beta-barrel" evidence="13">
    <location>
        <begin position="808"/>
        <end position="960"/>
    </location>
</feature>
<dbReference type="GO" id="GO:0006826">
    <property type="term" value="P:iron ion transport"/>
    <property type="evidence" value="ECO:0007669"/>
    <property type="project" value="UniProtKB-KW"/>
</dbReference>
<dbReference type="Pfam" id="PF07715">
    <property type="entry name" value="Plug"/>
    <property type="match status" value="1"/>
</dbReference>
<organism evidence="15 16">
    <name type="scientific">Qipengyuania algicida</name>
    <dbReference type="NCBI Taxonomy" id="1836209"/>
    <lineage>
        <taxon>Bacteria</taxon>
        <taxon>Pseudomonadati</taxon>
        <taxon>Pseudomonadota</taxon>
        <taxon>Alphaproteobacteria</taxon>
        <taxon>Sphingomonadales</taxon>
        <taxon>Erythrobacteraceae</taxon>
        <taxon>Qipengyuania</taxon>
    </lineage>
</organism>
<evidence type="ECO:0000256" key="12">
    <source>
        <dbReference type="SAM" id="MobiDB-lite"/>
    </source>
</evidence>
<dbReference type="Proteomes" id="UP000439780">
    <property type="component" value="Unassembled WGS sequence"/>
</dbReference>
<proteinExistence type="inferred from homology"/>
<feature type="compositionally biased region" description="Low complexity" evidence="12">
    <location>
        <begin position="24"/>
        <end position="35"/>
    </location>
</feature>
<dbReference type="InterPro" id="IPR039426">
    <property type="entry name" value="TonB-dep_rcpt-like"/>
</dbReference>
<dbReference type="Pfam" id="PF00593">
    <property type="entry name" value="TonB_dep_Rec_b-barrel"/>
    <property type="match status" value="2"/>
</dbReference>
<evidence type="ECO:0000313" key="15">
    <source>
        <dbReference type="EMBL" id="MXP29919.1"/>
    </source>
</evidence>
<evidence type="ECO:0000256" key="7">
    <source>
        <dbReference type="ARBA" id="ARBA00023065"/>
    </source>
</evidence>
<evidence type="ECO:0000313" key="16">
    <source>
        <dbReference type="Proteomes" id="UP000439780"/>
    </source>
</evidence>
<evidence type="ECO:0000256" key="10">
    <source>
        <dbReference type="ARBA" id="ARBA00023237"/>
    </source>
</evidence>
<keyword evidence="7" id="KW-0406">Ion transport</keyword>
<name>A0A845AKD9_9SPHN</name>
<keyword evidence="3" id="KW-1134">Transmembrane beta strand</keyword>
<evidence type="ECO:0000256" key="11">
    <source>
        <dbReference type="RuleBase" id="RU003357"/>
    </source>
</evidence>
<comment type="caution">
    <text evidence="15">The sequence shown here is derived from an EMBL/GenBank/DDBJ whole genome shotgun (WGS) entry which is preliminary data.</text>
</comment>
<feature type="region of interest" description="Disordered" evidence="12">
    <location>
        <begin position="16"/>
        <end position="39"/>
    </location>
</feature>
<sequence>MAGACAAAIAIPAQAQDNNDNGQTSTTRTAATPSPSSEPPVIIVTAQRRNEALQNVPIAVSAFDAQALEKQQIKTTSDLQLTLPNVTFTKTNFTSASFTIRGIGDLCTGVTCDAATAIAMNDQPLFATRIFESEFYDLAQVQVLRGPQGTLFGRNATSGVVDFITAKPDMTGIHASLEGDYGNYNSKKVKGMINLPITDTLAVRAAGYYLKRDGFTENLYNNTRIDGRDMYGFRGSLRWEPTSTTQIDLMGQFFREKDDRMRIQKQYCQPDPTGVLGCLNGVLTNGVTNSNSTLAGVLTSQQLLALNGVPAPLNSLLALGDLSPSSNAFANALNPADPRKIYTAFTPQYYTRETILQASIKQELGGGLNFKLSGTYQDVAVDSLQDYNNALQNRAVYQPTFNNLAAAAGGQFGPGLAAVITPFYNAFLPQGANGPVCTSLPTIDGTGIFGGHSACSQTPLSFDRSVNTDYSYDVEGILSSDWDGKFNFLLGGIYAHFKNTENSYYVDSFGLDYFSGLIGALNTTAQTGPVYLGPPMYQNHTLDYTLNSYGIFGEAYYQASDKLKLTLGLRFNHDAKDVSARTTVFNFLVPYGLDNAFASPYAAGFDADPATTCSTPGTAVPGAIGSAAGCEAVQSNQVSFSRVTGRAVIDYQITPNNLLYFSYSRGYKSGGINPPLSPVFDVPVSFRPESIDAFELGSKNRFGPLEINATAFYYKYKDLQLSRIVARTSVNDNVNANIYGAELEAVIKPAPAMTVNANFSYLHTAVAGDTYLSNPRDFGGGRADAVIIKDISNGANCAVAPNTAGNAAGANAFVNTINAGIAASTGAQLQGTVPFPANGGIASTGAFSVCSALAQQAAAVGNLFDPAGITVYSSGIPVNIKGNKLPGAPDFKASAGVQYVFGLGSLTLTPRFDAILTSATYGSVFNGIANRIPSYTQFNAQVQLDGPDDRWFIRGYIQNIANSNAITGEYVTDQSSGNYTNIFTLDPRRYGIAAGFKF</sequence>
<dbReference type="AlphaFoldDB" id="A0A845AKD9"/>
<dbReference type="PANTHER" id="PTHR32552:SF81">
    <property type="entry name" value="TONB-DEPENDENT OUTER MEMBRANE RECEPTOR"/>
    <property type="match status" value="1"/>
</dbReference>
<dbReference type="InterPro" id="IPR000531">
    <property type="entry name" value="Beta-barrel_TonB"/>
</dbReference>
<evidence type="ECO:0000256" key="5">
    <source>
        <dbReference type="ARBA" id="ARBA00022692"/>
    </source>
</evidence>
<keyword evidence="6" id="KW-0408">Iron</keyword>
<keyword evidence="16" id="KW-1185">Reference proteome</keyword>
<comment type="subcellular location">
    <subcellularLocation>
        <location evidence="1">Cell outer membrane</location>
        <topology evidence="1">Multi-pass membrane protein</topology>
    </subcellularLocation>
</comment>
<feature type="domain" description="TonB-dependent receptor plug" evidence="14">
    <location>
        <begin position="53"/>
        <end position="160"/>
    </location>
</feature>
<dbReference type="InterPro" id="IPR012910">
    <property type="entry name" value="Plug_dom"/>
</dbReference>
<dbReference type="SUPFAM" id="SSF56935">
    <property type="entry name" value="Porins"/>
    <property type="match status" value="1"/>
</dbReference>
<evidence type="ECO:0000256" key="6">
    <source>
        <dbReference type="ARBA" id="ARBA00023004"/>
    </source>
</evidence>
<evidence type="ECO:0000256" key="1">
    <source>
        <dbReference type="ARBA" id="ARBA00004571"/>
    </source>
</evidence>
<keyword evidence="5" id="KW-0812">Transmembrane</keyword>
<evidence type="ECO:0000256" key="2">
    <source>
        <dbReference type="ARBA" id="ARBA00022448"/>
    </source>
</evidence>
<keyword evidence="2" id="KW-0813">Transport</keyword>
<feature type="domain" description="TonB-dependent receptor-like beta-barrel" evidence="13">
    <location>
        <begin position="367"/>
        <end position="777"/>
    </location>
</feature>
<evidence type="ECO:0000259" key="13">
    <source>
        <dbReference type="Pfam" id="PF00593"/>
    </source>
</evidence>
<dbReference type="InterPro" id="IPR036942">
    <property type="entry name" value="Beta-barrel_TonB_sf"/>
</dbReference>
<dbReference type="GO" id="GO:0009279">
    <property type="term" value="C:cell outer membrane"/>
    <property type="evidence" value="ECO:0007669"/>
    <property type="project" value="UniProtKB-SubCell"/>
</dbReference>
<dbReference type="Gene3D" id="2.40.170.20">
    <property type="entry name" value="TonB-dependent receptor, beta-barrel domain"/>
    <property type="match status" value="2"/>
</dbReference>
<gene>
    <name evidence="15" type="ORF">GRI58_13990</name>
</gene>
<reference evidence="15 16" key="1">
    <citation type="submission" date="2019-12" db="EMBL/GenBank/DDBJ databases">
        <title>Genomic-based taxomic classification of the family Erythrobacteraceae.</title>
        <authorList>
            <person name="Xu L."/>
        </authorList>
    </citation>
    <scope>NUCLEOTIDE SEQUENCE [LARGE SCALE GENOMIC DNA]</scope>
    <source>
        <strain evidence="15 16">KEMB 9005-328</strain>
    </source>
</reference>